<accession>A0A183EBL1</accession>
<protein>
    <submittedName>
        <fullName evidence="4">Rab-GAP TBC domain-containing protein</fullName>
    </submittedName>
</protein>
<name>A0A183EBL1_9BILA</name>
<reference evidence="2 3" key="2">
    <citation type="submission" date="2018-11" db="EMBL/GenBank/DDBJ databases">
        <authorList>
            <consortium name="Pathogen Informatics"/>
        </authorList>
    </citation>
    <scope>NUCLEOTIDE SEQUENCE [LARGE SCALE GENOMIC DNA]</scope>
</reference>
<sequence>MRWIALLEFAHDDVKEELTWSKVDVEKLDREKILSLIHEVGIAHSLRPFLWPRFCGATKKKAASTFSYADVVKQCDNDKRSISAQIEKDLPR</sequence>
<keyword evidence="3" id="KW-1185">Reference proteome</keyword>
<dbReference type="InterPro" id="IPR000195">
    <property type="entry name" value="Rab-GAP-TBC_dom"/>
</dbReference>
<evidence type="ECO:0000313" key="4">
    <source>
        <dbReference type="WBParaSite" id="GPUH_0001837701-mRNA-1"/>
    </source>
</evidence>
<dbReference type="InterPro" id="IPR035969">
    <property type="entry name" value="Rab-GAP_TBC_sf"/>
</dbReference>
<proteinExistence type="predicted"/>
<gene>
    <name evidence="2" type="ORF">GPUH_LOCUS18354</name>
</gene>
<organism evidence="4">
    <name type="scientific">Gongylonema pulchrum</name>
    <dbReference type="NCBI Taxonomy" id="637853"/>
    <lineage>
        <taxon>Eukaryota</taxon>
        <taxon>Metazoa</taxon>
        <taxon>Ecdysozoa</taxon>
        <taxon>Nematoda</taxon>
        <taxon>Chromadorea</taxon>
        <taxon>Rhabditida</taxon>
        <taxon>Spirurina</taxon>
        <taxon>Spiruromorpha</taxon>
        <taxon>Spiruroidea</taxon>
        <taxon>Gongylonematidae</taxon>
        <taxon>Gongylonema</taxon>
    </lineage>
</organism>
<dbReference type="OrthoDB" id="44736at2759"/>
<dbReference type="WBParaSite" id="GPUH_0001837701-mRNA-1">
    <property type="protein sequence ID" value="GPUH_0001837701-mRNA-1"/>
    <property type="gene ID" value="GPUH_0001837701"/>
</dbReference>
<evidence type="ECO:0000313" key="3">
    <source>
        <dbReference type="Proteomes" id="UP000271098"/>
    </source>
</evidence>
<feature type="domain" description="Rab-GAP TBC" evidence="1">
    <location>
        <begin position="41"/>
        <end position="92"/>
    </location>
</feature>
<dbReference type="Proteomes" id="UP000271098">
    <property type="component" value="Unassembled WGS sequence"/>
</dbReference>
<dbReference type="SUPFAM" id="SSF47923">
    <property type="entry name" value="Ypt/Rab-GAP domain of gyp1p"/>
    <property type="match status" value="1"/>
</dbReference>
<evidence type="ECO:0000313" key="2">
    <source>
        <dbReference type="EMBL" id="VDN31564.1"/>
    </source>
</evidence>
<dbReference type="PROSITE" id="PS50086">
    <property type="entry name" value="TBC_RABGAP"/>
    <property type="match status" value="1"/>
</dbReference>
<dbReference type="EMBL" id="UYRT01086616">
    <property type="protein sequence ID" value="VDN31564.1"/>
    <property type="molecule type" value="Genomic_DNA"/>
</dbReference>
<reference evidence="4" key="1">
    <citation type="submission" date="2016-06" db="UniProtKB">
        <authorList>
            <consortium name="WormBaseParasite"/>
        </authorList>
    </citation>
    <scope>IDENTIFICATION</scope>
</reference>
<evidence type="ECO:0000259" key="1">
    <source>
        <dbReference type="PROSITE" id="PS50086"/>
    </source>
</evidence>
<dbReference type="AlphaFoldDB" id="A0A183EBL1"/>